<name>A0ABQ4P7A3_9GAMM</name>
<evidence type="ECO:0000256" key="10">
    <source>
        <dbReference type="SAM" id="Phobius"/>
    </source>
</evidence>
<dbReference type="InterPro" id="IPR005254">
    <property type="entry name" value="Heme_biosyn_assoc_TPR_pro"/>
</dbReference>
<evidence type="ECO:0000256" key="6">
    <source>
        <dbReference type="ARBA" id="ARBA00022692"/>
    </source>
</evidence>
<protein>
    <submittedName>
        <fullName evidence="12">Heme biosynthesis protein HemY</fullName>
    </submittedName>
</protein>
<dbReference type="RefSeq" id="WP_119977102.1">
    <property type="nucleotide sequence ID" value="NZ_BPFB01000006.1"/>
</dbReference>
<keyword evidence="5" id="KW-0997">Cell inner membrane</keyword>
<feature type="transmembrane region" description="Helical" evidence="10">
    <location>
        <begin position="5"/>
        <end position="29"/>
    </location>
</feature>
<evidence type="ECO:0000256" key="3">
    <source>
        <dbReference type="ARBA" id="ARBA00004744"/>
    </source>
</evidence>
<dbReference type="EMBL" id="BPFB01000006">
    <property type="protein sequence ID" value="GIU43403.1"/>
    <property type="molecule type" value="Genomic_DNA"/>
</dbReference>
<evidence type="ECO:0000313" key="13">
    <source>
        <dbReference type="Proteomes" id="UP000761574"/>
    </source>
</evidence>
<evidence type="ECO:0000256" key="5">
    <source>
        <dbReference type="ARBA" id="ARBA00022519"/>
    </source>
</evidence>
<sequence>MIKALVYLVIILIGLVISPYLSGINGYLYMAIGDYELETSLLFALFMAILFYATLVLIEWAVVWTLNIILSSRFLPEKWRKKAARKHTLKGALALAEEDWSAAEQAMAKGASKGEIPALNLLAAARAAHHQHNIEARDHYLLEAEKDLQASKAVQTTRVRYLMQQGELEQARTVLDKLNPTSKSKAPLLRLALELYQAQQDWQALKLLLPIINKRGILSAEEFQTLNSKTNKALLQAAAEQNEQELEKAWHWLSRTERKQPRFIAQYAVGLARYERKEEALKLLFKQLKHSADQDIFAALTAIVTPADLDARKQLFDLQSKYAENPDYQACIATLYDQSKEFTESLKWWRKVCFQAPTKSRWLALATAQEHIGELHAALQSYRNAFSD</sequence>
<dbReference type="Gene3D" id="1.25.40.10">
    <property type="entry name" value="Tetratricopeptide repeat domain"/>
    <property type="match status" value="1"/>
</dbReference>
<keyword evidence="6 10" id="KW-0812">Transmembrane</keyword>
<comment type="function">
    <text evidence="1">Involved in a late step of protoheme IX synthesis.</text>
</comment>
<evidence type="ECO:0000256" key="7">
    <source>
        <dbReference type="ARBA" id="ARBA00022989"/>
    </source>
</evidence>
<keyword evidence="8 10" id="KW-0472">Membrane</keyword>
<dbReference type="NCBIfam" id="TIGR00540">
    <property type="entry name" value="TPR_hemY_coli"/>
    <property type="match status" value="1"/>
</dbReference>
<feature type="domain" description="HemY N-terminal" evidence="11">
    <location>
        <begin position="26"/>
        <end position="131"/>
    </location>
</feature>
<comment type="pathway">
    <text evidence="3">Porphyrin-containing compound metabolism; protoheme biosynthesis.</text>
</comment>
<dbReference type="SUPFAM" id="SSF81901">
    <property type="entry name" value="HCP-like"/>
    <property type="match status" value="1"/>
</dbReference>
<keyword evidence="13" id="KW-1185">Reference proteome</keyword>
<evidence type="ECO:0000256" key="1">
    <source>
        <dbReference type="ARBA" id="ARBA00002962"/>
    </source>
</evidence>
<evidence type="ECO:0000313" key="12">
    <source>
        <dbReference type="EMBL" id="GIU43403.1"/>
    </source>
</evidence>
<keyword evidence="9" id="KW-0627">Porphyrin biosynthesis</keyword>
<proteinExistence type="predicted"/>
<dbReference type="Proteomes" id="UP000761574">
    <property type="component" value="Unassembled WGS sequence"/>
</dbReference>
<comment type="caution">
    <text evidence="12">The sequence shown here is derived from an EMBL/GenBank/DDBJ whole genome shotgun (WGS) entry which is preliminary data.</text>
</comment>
<feature type="transmembrane region" description="Helical" evidence="10">
    <location>
        <begin position="41"/>
        <end position="70"/>
    </location>
</feature>
<reference evidence="12 13" key="1">
    <citation type="submission" date="2021-05" db="EMBL/GenBank/DDBJ databases">
        <title>Molecular characterization for Shewanella algae harboring chromosomal blaOXA-55-like strains isolated from clinical and environment sample.</title>
        <authorList>
            <person name="Ohama Y."/>
            <person name="Aoki K."/>
            <person name="Harada S."/>
            <person name="Moriya K."/>
            <person name="Ishii Y."/>
            <person name="Tateda K."/>
        </authorList>
    </citation>
    <scope>NUCLEOTIDE SEQUENCE [LARGE SCALE GENOMIC DNA]</scope>
    <source>
        <strain evidence="12 13">LMG 23746</strain>
    </source>
</reference>
<evidence type="ECO:0000259" key="11">
    <source>
        <dbReference type="Pfam" id="PF07219"/>
    </source>
</evidence>
<dbReference type="InterPro" id="IPR011990">
    <property type="entry name" value="TPR-like_helical_dom_sf"/>
</dbReference>
<dbReference type="InterPro" id="IPR010817">
    <property type="entry name" value="HemY_N"/>
</dbReference>
<evidence type="ECO:0000256" key="8">
    <source>
        <dbReference type="ARBA" id="ARBA00023136"/>
    </source>
</evidence>
<keyword evidence="7 10" id="KW-1133">Transmembrane helix</keyword>
<organism evidence="12 13">
    <name type="scientific">Shewanella algidipiscicola</name>
    <dbReference type="NCBI Taxonomy" id="614070"/>
    <lineage>
        <taxon>Bacteria</taxon>
        <taxon>Pseudomonadati</taxon>
        <taxon>Pseudomonadota</taxon>
        <taxon>Gammaproteobacteria</taxon>
        <taxon>Alteromonadales</taxon>
        <taxon>Shewanellaceae</taxon>
        <taxon>Shewanella</taxon>
    </lineage>
</organism>
<keyword evidence="4" id="KW-1003">Cell membrane</keyword>
<evidence type="ECO:0000256" key="4">
    <source>
        <dbReference type="ARBA" id="ARBA00022475"/>
    </source>
</evidence>
<evidence type="ECO:0000256" key="2">
    <source>
        <dbReference type="ARBA" id="ARBA00004429"/>
    </source>
</evidence>
<evidence type="ECO:0000256" key="9">
    <source>
        <dbReference type="ARBA" id="ARBA00023244"/>
    </source>
</evidence>
<accession>A0ABQ4P7A3</accession>
<comment type="subcellular location">
    <subcellularLocation>
        <location evidence="2">Cell inner membrane</location>
        <topology evidence="2">Multi-pass membrane protein</topology>
    </subcellularLocation>
</comment>
<dbReference type="Pfam" id="PF07219">
    <property type="entry name" value="HemY_N"/>
    <property type="match status" value="1"/>
</dbReference>
<gene>
    <name evidence="12" type="primary">hemY</name>
    <name evidence="12" type="ORF">TUM4630_06610</name>
</gene>